<dbReference type="RefSeq" id="WP_343818338.1">
    <property type="nucleotide sequence ID" value="NZ_BAAAFA010000010.1"/>
</dbReference>
<dbReference type="Proteomes" id="UP001500021">
    <property type="component" value="Unassembled WGS sequence"/>
</dbReference>
<keyword evidence="1" id="KW-1133">Transmembrane helix</keyword>
<sequence>MTTNQALGPQQPPTLPLNDIHLPEQISNLPIAFGWWLLAIIIIISLLLFAKYYRQNKRLNAAKNHALQQLNTHKNINANESLNLLKWAVMQYANRADVAKLYGYNFQHFLVAQLPSKYHSQFIALSTPAFEVQYQPSDCANSNNQERIDKHCKAAVKLWLQNALPIKALNIINTTQLEENKP</sequence>
<organism evidence="2 3">
    <name type="scientific">Colwellia asteriadis</name>
    <dbReference type="NCBI Taxonomy" id="517723"/>
    <lineage>
        <taxon>Bacteria</taxon>
        <taxon>Pseudomonadati</taxon>
        <taxon>Pseudomonadota</taxon>
        <taxon>Gammaproteobacteria</taxon>
        <taxon>Alteromonadales</taxon>
        <taxon>Colwelliaceae</taxon>
        <taxon>Colwellia</taxon>
    </lineage>
</organism>
<dbReference type="EMBL" id="BAAAFA010000010">
    <property type="protein sequence ID" value="GAA0821522.1"/>
    <property type="molecule type" value="Genomic_DNA"/>
</dbReference>
<keyword evidence="3" id="KW-1185">Reference proteome</keyword>
<keyword evidence="1" id="KW-0472">Membrane</keyword>
<dbReference type="Pfam" id="PF14316">
    <property type="entry name" value="DUF4381"/>
    <property type="match status" value="1"/>
</dbReference>
<gene>
    <name evidence="2" type="ORF">GCM10009111_28640</name>
</gene>
<dbReference type="InterPro" id="IPR025489">
    <property type="entry name" value="DUF4381"/>
</dbReference>
<keyword evidence="1" id="KW-0812">Transmembrane</keyword>
<evidence type="ECO:0008006" key="4">
    <source>
        <dbReference type="Google" id="ProtNLM"/>
    </source>
</evidence>
<comment type="caution">
    <text evidence="2">The sequence shown here is derived from an EMBL/GenBank/DDBJ whole genome shotgun (WGS) entry which is preliminary data.</text>
</comment>
<accession>A0ABN1L9R9</accession>
<proteinExistence type="predicted"/>
<protein>
    <recommendedName>
        <fullName evidence="4">DUF4381 domain-containing protein</fullName>
    </recommendedName>
</protein>
<evidence type="ECO:0000313" key="3">
    <source>
        <dbReference type="Proteomes" id="UP001500021"/>
    </source>
</evidence>
<reference evidence="2 3" key="1">
    <citation type="journal article" date="2019" name="Int. J. Syst. Evol. Microbiol.">
        <title>The Global Catalogue of Microorganisms (GCM) 10K type strain sequencing project: providing services to taxonomists for standard genome sequencing and annotation.</title>
        <authorList>
            <consortium name="The Broad Institute Genomics Platform"/>
            <consortium name="The Broad Institute Genome Sequencing Center for Infectious Disease"/>
            <person name="Wu L."/>
            <person name="Ma J."/>
        </authorList>
    </citation>
    <scope>NUCLEOTIDE SEQUENCE [LARGE SCALE GENOMIC DNA]</scope>
    <source>
        <strain evidence="2 3">JCM 15608</strain>
    </source>
</reference>
<evidence type="ECO:0000313" key="2">
    <source>
        <dbReference type="EMBL" id="GAA0821522.1"/>
    </source>
</evidence>
<name>A0ABN1L9R9_9GAMM</name>
<feature type="transmembrane region" description="Helical" evidence="1">
    <location>
        <begin position="33"/>
        <end position="53"/>
    </location>
</feature>
<evidence type="ECO:0000256" key="1">
    <source>
        <dbReference type="SAM" id="Phobius"/>
    </source>
</evidence>